<dbReference type="PANTHER" id="PTHR43279">
    <property type="entry name" value="CATECHOL-2,3-DIOXYGENASE"/>
    <property type="match status" value="1"/>
</dbReference>
<keyword evidence="4" id="KW-0560">Oxidoreductase</keyword>
<protein>
    <submittedName>
        <fullName evidence="4">Catechol 2,3-dioxygenase</fullName>
        <ecNumber evidence="4">1.13.11.2</ecNumber>
    </submittedName>
</protein>
<dbReference type="EC" id="1.13.11.2" evidence="4"/>
<proteinExistence type="predicted"/>
<dbReference type="InterPro" id="IPR029068">
    <property type="entry name" value="Glyas_Bleomycin-R_OHBP_Dase"/>
</dbReference>
<evidence type="ECO:0000259" key="3">
    <source>
        <dbReference type="PROSITE" id="PS51819"/>
    </source>
</evidence>
<dbReference type="SUPFAM" id="SSF54593">
    <property type="entry name" value="Glyoxalase/Bleomycin resistance protein/Dihydroxybiphenyl dioxygenase"/>
    <property type="match status" value="2"/>
</dbReference>
<accession>A0ABU0I3S5</accession>
<dbReference type="PROSITE" id="PS51819">
    <property type="entry name" value="VOC"/>
    <property type="match status" value="2"/>
</dbReference>
<feature type="domain" description="VOC" evidence="3">
    <location>
        <begin position="194"/>
        <end position="309"/>
    </location>
</feature>
<dbReference type="GO" id="GO:0018577">
    <property type="term" value="F:catechol 2,3-dioxygenase activity"/>
    <property type="evidence" value="ECO:0007669"/>
    <property type="project" value="UniProtKB-EC"/>
</dbReference>
<dbReference type="CDD" id="cd16359">
    <property type="entry name" value="VOC_BsCatE_like_C"/>
    <property type="match status" value="1"/>
</dbReference>
<organism evidence="4 5">
    <name type="scientific">Methylobacterium aerolatum</name>
    <dbReference type="NCBI Taxonomy" id="418708"/>
    <lineage>
        <taxon>Bacteria</taxon>
        <taxon>Pseudomonadati</taxon>
        <taxon>Pseudomonadota</taxon>
        <taxon>Alphaproteobacteria</taxon>
        <taxon>Hyphomicrobiales</taxon>
        <taxon>Methylobacteriaceae</taxon>
        <taxon>Methylobacterium</taxon>
    </lineage>
</organism>
<dbReference type="Gene3D" id="3.10.180.10">
    <property type="entry name" value="2,3-Dihydroxybiphenyl 1,2-Dioxygenase, domain 1"/>
    <property type="match status" value="2"/>
</dbReference>
<feature type="region of interest" description="Disordered" evidence="2">
    <location>
        <begin position="1"/>
        <end position="27"/>
    </location>
</feature>
<evidence type="ECO:0000313" key="5">
    <source>
        <dbReference type="Proteomes" id="UP001231124"/>
    </source>
</evidence>
<dbReference type="RefSeq" id="WP_238205955.1">
    <property type="nucleotide sequence ID" value="NZ_BPQE01000024.1"/>
</dbReference>
<dbReference type="InterPro" id="IPR018146">
    <property type="entry name" value="Glyoxalase_1_CS"/>
</dbReference>
<evidence type="ECO:0000256" key="1">
    <source>
        <dbReference type="ARBA" id="ARBA00022723"/>
    </source>
</evidence>
<comment type="caution">
    <text evidence="4">The sequence shown here is derived from an EMBL/GenBank/DDBJ whole genome shotgun (WGS) entry which is preliminary data.</text>
</comment>
<dbReference type="InterPro" id="IPR037523">
    <property type="entry name" value="VOC_core"/>
</dbReference>
<reference evidence="4 5" key="1">
    <citation type="submission" date="2023-07" db="EMBL/GenBank/DDBJ databases">
        <title>Genomic Encyclopedia of Type Strains, Phase IV (KMG-IV): sequencing the most valuable type-strain genomes for metagenomic binning, comparative biology and taxonomic classification.</title>
        <authorList>
            <person name="Goeker M."/>
        </authorList>
    </citation>
    <scope>NUCLEOTIDE SEQUENCE [LARGE SCALE GENOMIC DNA]</scope>
    <source>
        <strain evidence="4 5">DSM 19013</strain>
    </source>
</reference>
<sequence length="309" mass="32995">MTHETERLAGSAPGTEQEGGTSPNVPVSLLDTAPYRVGSVALVVRDLDGLARFYRDTLGLATISRKSDTVRLGVGATVLLELRHDPAAQPWSPQRAGLFHTAFLLPSRGHLGAWLAYAAERQIQLSGAADHLVSEAVYLIDPEGNGIEVYVDRPSSEWPRAEDGGIVMRNDRLDNAGLLRAAPAPWSGMPASGRVGHVHLQVGALDAAERFYADLLGFDIMCRYPGATFLGAGGYHHQLATNIWNSRGAPVRPAGMAGLAEVELLIDRGTLAKVRGRCLEGGLAMTDDDGASVLHDPWGTRIRLVPSSV</sequence>
<evidence type="ECO:0000256" key="2">
    <source>
        <dbReference type="SAM" id="MobiDB-lite"/>
    </source>
</evidence>
<keyword evidence="1" id="KW-0479">Metal-binding</keyword>
<feature type="domain" description="VOC" evidence="3">
    <location>
        <begin position="36"/>
        <end position="152"/>
    </location>
</feature>
<dbReference type="PROSITE" id="PS00934">
    <property type="entry name" value="GLYOXALASE_I_1"/>
    <property type="match status" value="1"/>
</dbReference>
<dbReference type="Proteomes" id="UP001231124">
    <property type="component" value="Unassembled WGS sequence"/>
</dbReference>
<name>A0ABU0I3S5_9HYPH</name>
<gene>
    <name evidence="4" type="ORF">QO012_002855</name>
</gene>
<dbReference type="PANTHER" id="PTHR43279:SF1">
    <property type="entry name" value="CATECHOL-2,3-DIOXYGENASE"/>
    <property type="match status" value="1"/>
</dbReference>
<dbReference type="Pfam" id="PF00903">
    <property type="entry name" value="Glyoxalase"/>
    <property type="match status" value="2"/>
</dbReference>
<dbReference type="EMBL" id="JAUSVP010000008">
    <property type="protein sequence ID" value="MDQ0448346.1"/>
    <property type="molecule type" value="Genomic_DNA"/>
</dbReference>
<keyword evidence="5" id="KW-1185">Reference proteome</keyword>
<dbReference type="InterPro" id="IPR004360">
    <property type="entry name" value="Glyas_Fos-R_dOase_dom"/>
</dbReference>
<evidence type="ECO:0000313" key="4">
    <source>
        <dbReference type="EMBL" id="MDQ0448346.1"/>
    </source>
</evidence>